<keyword evidence="2" id="KW-1185">Reference proteome</keyword>
<proteinExistence type="predicted"/>
<accession>A0AAW0J0X8</accession>
<dbReference type="Gene3D" id="3.40.50.1110">
    <property type="entry name" value="SGNH hydrolase"/>
    <property type="match status" value="1"/>
</dbReference>
<sequence length="175" mass="19270">MKQVKFQQFLYLENGDSIVDIGNNNHINTLIKCNFPPYGKDFQGGKPTGRFSNGRILKQSSAEELGLKELLPAYLDSNLQLQDLLIGAEVTQRLSYGRETSEGNAKMHSHEDLAKKLQEEMGRNHKTSGLEPAGPGMQMSEVACPICTVHLKVLSTGSETVQCSVCQHPFPVSAH</sequence>
<gene>
    <name evidence="1" type="primary">FREE1_3</name>
    <name evidence="1" type="ORF">CFP56_039171</name>
</gene>
<dbReference type="PANTHER" id="PTHR45642:SF95">
    <property type="entry name" value="GDSL-LIKE LIPASE_ACYLHYDROLASE FAMILY PROTEIN, EXPRESSED"/>
    <property type="match status" value="1"/>
</dbReference>
<dbReference type="EMBL" id="PKMF04000749">
    <property type="protein sequence ID" value="KAK7820216.1"/>
    <property type="molecule type" value="Genomic_DNA"/>
</dbReference>
<dbReference type="AlphaFoldDB" id="A0AAW0J0X8"/>
<comment type="caution">
    <text evidence="1">The sequence shown here is derived from an EMBL/GenBank/DDBJ whole genome shotgun (WGS) entry which is preliminary data.</text>
</comment>
<protein>
    <submittedName>
        <fullName evidence="1">Protein free1</fullName>
    </submittedName>
</protein>
<organism evidence="1 2">
    <name type="scientific">Quercus suber</name>
    <name type="common">Cork oak</name>
    <dbReference type="NCBI Taxonomy" id="58331"/>
    <lineage>
        <taxon>Eukaryota</taxon>
        <taxon>Viridiplantae</taxon>
        <taxon>Streptophyta</taxon>
        <taxon>Embryophyta</taxon>
        <taxon>Tracheophyta</taxon>
        <taxon>Spermatophyta</taxon>
        <taxon>Magnoliopsida</taxon>
        <taxon>eudicotyledons</taxon>
        <taxon>Gunneridae</taxon>
        <taxon>Pentapetalae</taxon>
        <taxon>rosids</taxon>
        <taxon>fabids</taxon>
        <taxon>Fagales</taxon>
        <taxon>Fagaceae</taxon>
        <taxon>Quercus</taxon>
    </lineage>
</organism>
<evidence type="ECO:0000313" key="1">
    <source>
        <dbReference type="EMBL" id="KAK7820216.1"/>
    </source>
</evidence>
<dbReference type="InterPro" id="IPR050592">
    <property type="entry name" value="GDSL_lipolytic_enzyme"/>
</dbReference>
<reference evidence="1 2" key="1">
    <citation type="journal article" date="2018" name="Sci. Data">
        <title>The draft genome sequence of cork oak.</title>
        <authorList>
            <person name="Ramos A.M."/>
            <person name="Usie A."/>
            <person name="Barbosa P."/>
            <person name="Barros P.M."/>
            <person name="Capote T."/>
            <person name="Chaves I."/>
            <person name="Simoes F."/>
            <person name="Abreu I."/>
            <person name="Carrasquinho I."/>
            <person name="Faro C."/>
            <person name="Guimaraes J.B."/>
            <person name="Mendonca D."/>
            <person name="Nobrega F."/>
            <person name="Rodrigues L."/>
            <person name="Saibo N.J.M."/>
            <person name="Varela M.C."/>
            <person name="Egas C."/>
            <person name="Matos J."/>
            <person name="Miguel C.M."/>
            <person name="Oliveira M.M."/>
            <person name="Ricardo C.P."/>
            <person name="Goncalves S."/>
        </authorList>
    </citation>
    <scope>NUCLEOTIDE SEQUENCE [LARGE SCALE GENOMIC DNA]</scope>
    <source>
        <strain evidence="2">cv. HL8</strain>
    </source>
</reference>
<evidence type="ECO:0000313" key="2">
    <source>
        <dbReference type="Proteomes" id="UP000237347"/>
    </source>
</evidence>
<dbReference type="InterPro" id="IPR036514">
    <property type="entry name" value="SGNH_hydro_sf"/>
</dbReference>
<dbReference type="PANTHER" id="PTHR45642">
    <property type="entry name" value="GDSL ESTERASE/LIPASE EXL3"/>
    <property type="match status" value="1"/>
</dbReference>
<name>A0AAW0J0X8_QUESU</name>
<dbReference type="Proteomes" id="UP000237347">
    <property type="component" value="Unassembled WGS sequence"/>
</dbReference>